<reference evidence="2 3" key="1">
    <citation type="submission" date="2016-10" db="EMBL/GenBank/DDBJ databases">
        <authorList>
            <person name="de Groot N.N."/>
        </authorList>
    </citation>
    <scope>NUCLEOTIDE SEQUENCE [LARGE SCALE GENOMIC DNA]</scope>
    <source>
        <strain>J11</strain>
        <strain evidence="3">PG 39</strain>
    </source>
</reference>
<dbReference type="Pfam" id="PF05096">
    <property type="entry name" value="Glu_cyclase_2"/>
    <property type="match status" value="1"/>
</dbReference>
<dbReference type="STRING" id="185761.SAMN05660282_02014"/>
<dbReference type="EMBL" id="FOPJ01000016">
    <property type="protein sequence ID" value="SFG80751.1"/>
    <property type="molecule type" value="Genomic_DNA"/>
</dbReference>
<keyword evidence="1" id="KW-0732">Signal</keyword>
<evidence type="ECO:0000313" key="3">
    <source>
        <dbReference type="Proteomes" id="UP000199065"/>
    </source>
</evidence>
<dbReference type="Proteomes" id="UP000199065">
    <property type="component" value="Unassembled WGS sequence"/>
</dbReference>
<keyword evidence="3" id="KW-1185">Reference proteome</keyword>
<dbReference type="SUPFAM" id="SSF50969">
    <property type="entry name" value="YVTN repeat-like/Quinoprotein amine dehydrogenase"/>
    <property type="match status" value="1"/>
</dbReference>
<evidence type="ECO:0000313" key="2">
    <source>
        <dbReference type="EMBL" id="SFG80751.1"/>
    </source>
</evidence>
<protein>
    <submittedName>
        <fullName evidence="2">Glutamine cyclotransferase</fullName>
    </submittedName>
</protein>
<feature type="signal peptide" evidence="1">
    <location>
        <begin position="1"/>
        <end position="29"/>
    </location>
</feature>
<dbReference type="PANTHER" id="PTHR31270">
    <property type="entry name" value="GLUTAMINYL-PEPTIDE CYCLOTRANSFERASE"/>
    <property type="match status" value="1"/>
</dbReference>
<dbReference type="InterPro" id="IPR011044">
    <property type="entry name" value="Quino_amine_DH_bsu"/>
</dbReference>
<accession>A0A1I2V0N0</accession>
<gene>
    <name evidence="2" type="ORF">SAMN05660282_02014</name>
</gene>
<proteinExistence type="predicted"/>
<feature type="chain" id="PRO_5039474653" evidence="1">
    <location>
        <begin position="30"/>
        <end position="298"/>
    </location>
</feature>
<organism evidence="2 3">
    <name type="scientific">Corynebacterium spheniscorum</name>
    <dbReference type="NCBI Taxonomy" id="185761"/>
    <lineage>
        <taxon>Bacteria</taxon>
        <taxon>Bacillati</taxon>
        <taxon>Actinomycetota</taxon>
        <taxon>Actinomycetes</taxon>
        <taxon>Mycobacteriales</taxon>
        <taxon>Corynebacteriaceae</taxon>
        <taxon>Corynebacterium</taxon>
    </lineage>
</organism>
<evidence type="ECO:0000256" key="1">
    <source>
        <dbReference type="SAM" id="SignalP"/>
    </source>
</evidence>
<keyword evidence="2" id="KW-0808">Transferase</keyword>
<dbReference type="PROSITE" id="PS51257">
    <property type="entry name" value="PROKAR_LIPOPROTEIN"/>
    <property type="match status" value="1"/>
</dbReference>
<dbReference type="GO" id="GO:0016603">
    <property type="term" value="F:glutaminyl-peptide cyclotransferase activity"/>
    <property type="evidence" value="ECO:0007669"/>
    <property type="project" value="InterPro"/>
</dbReference>
<dbReference type="InterPro" id="IPR007788">
    <property type="entry name" value="QCT"/>
</dbReference>
<dbReference type="PANTHER" id="PTHR31270:SF1">
    <property type="entry name" value="GLUTAMINYL-PEPTIDE CYCLOTRANSFERASE"/>
    <property type="match status" value="1"/>
</dbReference>
<sequence length="298" mass="32749">MKTMTPFARHLMSTTLCCFLLIGMSACTTKETVTPPSETTTPTSSTANKALAAHQLEADSTIEVLNTYPFDEQSFTQGLEMEPDGNLLVATGQYGESKLYRRSLENAKVHESIDLPAELFGEGITQAGDHIWQLTWRAGVAYKRDATSFAELDQAHYEGEGWGLCRLANGQLVMSDGTDTLTFRDADSFDELHRTQVTRNGASLPKLNELECTNEGVYANVFLSNYIVRINPDSGEITQVIDASGLPDTARARSDRNAVLNGIALIPGSETEKDGPRFLLSGKRWGALYEVRFVPKAR</sequence>
<dbReference type="AlphaFoldDB" id="A0A1I2V0N0"/>
<name>A0A1I2V0N0_9CORY</name>